<keyword evidence="9" id="KW-1185">Reference proteome</keyword>
<dbReference type="Gene3D" id="2.70.70.10">
    <property type="entry name" value="Glucose Permease (Domain IIA)"/>
    <property type="match status" value="1"/>
</dbReference>
<accession>A0ABR4SM81</accession>
<evidence type="ECO:0000259" key="7">
    <source>
        <dbReference type="PROSITE" id="PS51093"/>
    </source>
</evidence>
<keyword evidence="2" id="KW-0813">Transport</keyword>
<dbReference type="Pfam" id="PF00358">
    <property type="entry name" value="PTS_EIIA_1"/>
    <property type="match status" value="1"/>
</dbReference>
<protein>
    <submittedName>
        <fullName evidence="8">PTS glucose transporter subunit IIA</fullName>
    </submittedName>
</protein>
<comment type="subcellular location">
    <subcellularLocation>
        <location evidence="1">Cytoplasm</location>
    </subcellularLocation>
</comment>
<evidence type="ECO:0000256" key="2">
    <source>
        <dbReference type="ARBA" id="ARBA00022448"/>
    </source>
</evidence>
<dbReference type="SUPFAM" id="SSF51261">
    <property type="entry name" value="Duplicated hybrid motif"/>
    <property type="match status" value="1"/>
</dbReference>
<evidence type="ECO:0000256" key="1">
    <source>
        <dbReference type="ARBA" id="ARBA00004496"/>
    </source>
</evidence>
<comment type="caution">
    <text evidence="8">The sequence shown here is derived from an EMBL/GenBank/DDBJ whole genome shotgun (WGS) entry which is preliminary data.</text>
</comment>
<dbReference type="InterPro" id="IPR011055">
    <property type="entry name" value="Dup_hybrid_motif"/>
</dbReference>
<proteinExistence type="predicted"/>
<keyword evidence="3 8" id="KW-0762">Sugar transport</keyword>
<dbReference type="InterPro" id="IPR050890">
    <property type="entry name" value="PTS_EIIA_component"/>
</dbReference>
<dbReference type="Proteomes" id="UP000030182">
    <property type="component" value="Unassembled WGS sequence"/>
</dbReference>
<sequence length="165" mass="16872">MFGLFSKKNRDEAEAPLGLVAPFPGRVLDLADVPDPVFSSGVLGPGFAIDPSGELREVRSPVAGTVVTVPETRHAVGLRAGNGAEILVHVGVDTVGLKGEGFTAHVQEGDAVEAGQLLLTVEGPTVAARVPSLITPVVLTNADSFTTSVNLAAPDGAALMEVRAQ</sequence>
<gene>
    <name evidence="8" type="ORF">DHOM_03290</name>
</gene>
<reference evidence="8 9" key="1">
    <citation type="submission" date="2014-01" db="EMBL/GenBank/DDBJ databases">
        <title>Draft genome sequence of the multidrug-resistant clinical isolate Dermabacter hominis 1368.</title>
        <authorList>
            <person name="Albersmeier A."/>
            <person name="Bomholt C."/>
            <person name="Glaub A."/>
            <person name="Ruckert C."/>
            <person name="Soriano F."/>
            <person name="Fernandez-Natal I."/>
            <person name="Tauch A."/>
        </authorList>
    </citation>
    <scope>NUCLEOTIDE SEQUENCE [LARGE SCALE GENOMIC DNA]</scope>
    <source>
        <strain evidence="8 9">1368</strain>
    </source>
</reference>
<dbReference type="RefSeq" id="WP_034370905.1">
    <property type="nucleotide sequence ID" value="NZ_KN323183.1"/>
</dbReference>
<dbReference type="NCBIfam" id="TIGR00830">
    <property type="entry name" value="PTBA"/>
    <property type="match status" value="1"/>
</dbReference>
<evidence type="ECO:0000256" key="3">
    <source>
        <dbReference type="ARBA" id="ARBA00022597"/>
    </source>
</evidence>
<keyword evidence="4" id="KW-0808">Transferase</keyword>
<keyword evidence="6" id="KW-0418">Kinase</keyword>
<keyword evidence="5" id="KW-0598">Phosphotransferase system</keyword>
<feature type="domain" description="PTS EIIA type-1" evidence="7">
    <location>
        <begin position="35"/>
        <end position="141"/>
    </location>
</feature>
<organism evidence="8 9">
    <name type="scientific">Dermabacter hominis 1368</name>
    <dbReference type="NCBI Taxonomy" id="1450519"/>
    <lineage>
        <taxon>Bacteria</taxon>
        <taxon>Bacillati</taxon>
        <taxon>Actinomycetota</taxon>
        <taxon>Actinomycetes</taxon>
        <taxon>Micrococcales</taxon>
        <taxon>Dermabacteraceae</taxon>
        <taxon>Dermabacter</taxon>
    </lineage>
</organism>
<dbReference type="PANTHER" id="PTHR45008:SF1">
    <property type="entry name" value="PTS SYSTEM GLUCOSE-SPECIFIC EIIA COMPONENT"/>
    <property type="match status" value="1"/>
</dbReference>
<evidence type="ECO:0000256" key="6">
    <source>
        <dbReference type="ARBA" id="ARBA00022777"/>
    </source>
</evidence>
<name>A0ABR4SM81_9MICO</name>
<dbReference type="EMBL" id="JDRS01000003">
    <property type="protein sequence ID" value="KDS93812.1"/>
    <property type="molecule type" value="Genomic_DNA"/>
</dbReference>
<dbReference type="PROSITE" id="PS00371">
    <property type="entry name" value="PTS_EIIA_TYPE_1_HIS"/>
    <property type="match status" value="1"/>
</dbReference>
<dbReference type="InterPro" id="IPR001127">
    <property type="entry name" value="PTS_EIIA_1_perm"/>
</dbReference>
<evidence type="ECO:0000256" key="4">
    <source>
        <dbReference type="ARBA" id="ARBA00022679"/>
    </source>
</evidence>
<evidence type="ECO:0000313" key="8">
    <source>
        <dbReference type="EMBL" id="KDS93812.1"/>
    </source>
</evidence>
<evidence type="ECO:0000313" key="9">
    <source>
        <dbReference type="Proteomes" id="UP000030182"/>
    </source>
</evidence>
<dbReference type="PROSITE" id="PS51093">
    <property type="entry name" value="PTS_EIIA_TYPE_1"/>
    <property type="match status" value="1"/>
</dbReference>
<evidence type="ECO:0000256" key="5">
    <source>
        <dbReference type="ARBA" id="ARBA00022683"/>
    </source>
</evidence>
<dbReference type="PANTHER" id="PTHR45008">
    <property type="entry name" value="PTS SYSTEM GLUCOSE-SPECIFIC EIIA COMPONENT"/>
    <property type="match status" value="1"/>
</dbReference>